<protein>
    <submittedName>
        <fullName evidence="1">Uncharacterized protein</fullName>
    </submittedName>
</protein>
<dbReference type="OrthoDB" id="9988955at2"/>
<gene>
    <name evidence="1" type="ORF">RsY01_892</name>
</gene>
<name>A0A224XCD5_9LACT</name>
<evidence type="ECO:0000313" key="2">
    <source>
        <dbReference type="Proteomes" id="UP000218689"/>
    </source>
</evidence>
<keyword evidence="2" id="KW-1185">Reference proteome</keyword>
<dbReference type="Proteomes" id="UP000218689">
    <property type="component" value="Unassembled WGS sequence"/>
</dbReference>
<reference evidence="2" key="1">
    <citation type="submission" date="2017-08" db="EMBL/GenBank/DDBJ databases">
        <title>Draft genome sequence of Lactococcus sp. strain Rs-Y01, isolated from the gut of the lower termite Reticulitermes speratus.</title>
        <authorList>
            <person name="Ohkuma M."/>
            <person name="Yuki M."/>
        </authorList>
    </citation>
    <scope>NUCLEOTIDE SEQUENCE [LARGE SCALE GENOMIC DNA]</scope>
    <source>
        <strain evidence="2">Rs-Y01</strain>
    </source>
</reference>
<evidence type="ECO:0000313" key="1">
    <source>
        <dbReference type="EMBL" id="GAX47293.1"/>
    </source>
</evidence>
<comment type="caution">
    <text evidence="1">The sequence shown here is derived from an EMBL/GenBank/DDBJ whole genome shotgun (WGS) entry which is preliminary data.</text>
</comment>
<dbReference type="AlphaFoldDB" id="A0A224XCD5"/>
<dbReference type="RefSeq" id="WP_094784356.1">
    <property type="nucleotide sequence ID" value="NZ_BEDT01000002.1"/>
</dbReference>
<accession>A0A224XCD5</accession>
<sequence>MKTTNLPEIGKVFRIGKDHTLLKMEEYDGYRQGMRPMIYFRVERIWHYADSFNMSAIIFNDIERLGFEYVSDELVEE</sequence>
<dbReference type="EMBL" id="BEDT01000002">
    <property type="protein sequence ID" value="GAX47293.1"/>
    <property type="molecule type" value="Genomic_DNA"/>
</dbReference>
<organism evidence="1 2">
    <name type="scientific">Pseudolactococcus reticulitermitis</name>
    <dbReference type="NCBI Taxonomy" id="2025039"/>
    <lineage>
        <taxon>Bacteria</taxon>
        <taxon>Bacillati</taxon>
        <taxon>Bacillota</taxon>
        <taxon>Bacilli</taxon>
        <taxon>Lactobacillales</taxon>
        <taxon>Streptococcaceae</taxon>
        <taxon>Pseudolactococcus</taxon>
    </lineage>
</organism>
<proteinExistence type="predicted"/>